<dbReference type="AlphaFoldDB" id="A0A5B7FHW1"/>
<organism evidence="1 2">
    <name type="scientific">Portunus trituberculatus</name>
    <name type="common">Swimming crab</name>
    <name type="synonym">Neptunus trituberculatus</name>
    <dbReference type="NCBI Taxonomy" id="210409"/>
    <lineage>
        <taxon>Eukaryota</taxon>
        <taxon>Metazoa</taxon>
        <taxon>Ecdysozoa</taxon>
        <taxon>Arthropoda</taxon>
        <taxon>Crustacea</taxon>
        <taxon>Multicrustacea</taxon>
        <taxon>Malacostraca</taxon>
        <taxon>Eumalacostraca</taxon>
        <taxon>Eucarida</taxon>
        <taxon>Decapoda</taxon>
        <taxon>Pleocyemata</taxon>
        <taxon>Brachyura</taxon>
        <taxon>Eubrachyura</taxon>
        <taxon>Portunoidea</taxon>
        <taxon>Portunidae</taxon>
        <taxon>Portuninae</taxon>
        <taxon>Portunus</taxon>
    </lineage>
</organism>
<dbReference type="EMBL" id="VSRR010006578">
    <property type="protein sequence ID" value="MPC45117.1"/>
    <property type="molecule type" value="Genomic_DNA"/>
</dbReference>
<reference evidence="1 2" key="1">
    <citation type="submission" date="2019-05" db="EMBL/GenBank/DDBJ databases">
        <title>Another draft genome of Portunus trituberculatus and its Hox gene families provides insights of decapod evolution.</title>
        <authorList>
            <person name="Jeong J.-H."/>
            <person name="Song I."/>
            <person name="Kim S."/>
            <person name="Choi T."/>
            <person name="Kim D."/>
            <person name="Ryu S."/>
            <person name="Kim W."/>
        </authorList>
    </citation>
    <scope>NUCLEOTIDE SEQUENCE [LARGE SCALE GENOMIC DNA]</scope>
    <source>
        <tissue evidence="1">Muscle</tissue>
    </source>
</reference>
<accession>A0A5B7FHW1</accession>
<proteinExistence type="predicted"/>
<protein>
    <submittedName>
        <fullName evidence="1">Uncharacterized protein</fullName>
    </submittedName>
</protein>
<sequence>MHPSYSPLRRVCILQVNSEKSARAYCGEEAARDGEARVEERRNEKSTDAVEHELFLGGARPGTWQAAWPGHAPSPPNPPMHTFLPYLLSFLQTRAPRLSISKKRSKSQFVNEKHE</sequence>
<keyword evidence="2" id="KW-1185">Reference proteome</keyword>
<gene>
    <name evidence="1" type="ORF">E2C01_038803</name>
</gene>
<evidence type="ECO:0000313" key="2">
    <source>
        <dbReference type="Proteomes" id="UP000324222"/>
    </source>
</evidence>
<evidence type="ECO:0000313" key="1">
    <source>
        <dbReference type="EMBL" id="MPC45117.1"/>
    </source>
</evidence>
<comment type="caution">
    <text evidence="1">The sequence shown here is derived from an EMBL/GenBank/DDBJ whole genome shotgun (WGS) entry which is preliminary data.</text>
</comment>
<name>A0A5B7FHW1_PORTR</name>
<dbReference type="Proteomes" id="UP000324222">
    <property type="component" value="Unassembled WGS sequence"/>
</dbReference>